<dbReference type="InterPro" id="IPR045066">
    <property type="entry name" value="Beta_CA_cladeB"/>
</dbReference>
<feature type="binding site" evidence="9">
    <location>
        <position position="41"/>
    </location>
    <ligand>
        <name>Zn(2+)</name>
        <dbReference type="ChEBI" id="CHEBI:29105"/>
    </ligand>
</feature>
<dbReference type="InterPro" id="IPR015892">
    <property type="entry name" value="Carbonic_anhydrase_CS"/>
</dbReference>
<dbReference type="PANTHER" id="PTHR11002">
    <property type="entry name" value="CARBONIC ANHYDRASE"/>
    <property type="match status" value="1"/>
</dbReference>
<dbReference type="InterPro" id="IPR036874">
    <property type="entry name" value="Carbonic_anhydrase_sf"/>
</dbReference>
<evidence type="ECO:0000256" key="5">
    <source>
        <dbReference type="ARBA" id="ARBA00022833"/>
    </source>
</evidence>
<evidence type="ECO:0000256" key="1">
    <source>
        <dbReference type="ARBA" id="ARBA00006217"/>
    </source>
</evidence>
<dbReference type="EC" id="4.2.1.1" evidence="2 10"/>
<reference evidence="11 12" key="1">
    <citation type="submission" date="2016-09" db="EMBL/GenBank/DDBJ databases">
        <title>Alteromonas lipolytica, a new species isolated from sea water.</title>
        <authorList>
            <person name="Wu Y.-H."/>
            <person name="Cheng H."/>
            <person name="Xu X.-W."/>
        </authorList>
    </citation>
    <scope>NUCLEOTIDE SEQUENCE [LARGE SCALE GENOMIC DNA]</scope>
    <source>
        <strain evidence="11 12">JW12</strain>
    </source>
</reference>
<comment type="similarity">
    <text evidence="1 10">Belongs to the beta-class carbonic anhydrase family.</text>
</comment>
<dbReference type="CDD" id="cd00884">
    <property type="entry name" value="beta_CA_cladeB"/>
    <property type="match status" value="1"/>
</dbReference>
<dbReference type="SUPFAM" id="SSF53056">
    <property type="entry name" value="beta-carbonic anhydrase, cab"/>
    <property type="match status" value="1"/>
</dbReference>
<proteinExistence type="inferred from homology"/>
<evidence type="ECO:0000256" key="8">
    <source>
        <dbReference type="ARBA" id="ARBA00048348"/>
    </source>
</evidence>
<dbReference type="EMBL" id="MJIC01000001">
    <property type="protein sequence ID" value="OFI36395.1"/>
    <property type="molecule type" value="Genomic_DNA"/>
</dbReference>
<dbReference type="GO" id="GO:0008270">
    <property type="term" value="F:zinc ion binding"/>
    <property type="evidence" value="ECO:0007669"/>
    <property type="project" value="UniProtKB-UniRule"/>
</dbReference>
<dbReference type="OrthoDB" id="9797527at2"/>
<dbReference type="PROSITE" id="PS00705">
    <property type="entry name" value="PROK_CO2_ANHYDRASE_2"/>
    <property type="match status" value="1"/>
</dbReference>
<dbReference type="PROSITE" id="PS00704">
    <property type="entry name" value="PROK_CO2_ANHYDRASE_1"/>
    <property type="match status" value="1"/>
</dbReference>
<dbReference type="Gene3D" id="3.40.1050.10">
    <property type="entry name" value="Carbonic anhydrase"/>
    <property type="match status" value="1"/>
</dbReference>
<organism evidence="11 12">
    <name type="scientific">Alteromonas lipolytica</name>
    <dbReference type="NCBI Taxonomy" id="1856405"/>
    <lineage>
        <taxon>Bacteria</taxon>
        <taxon>Pseudomonadati</taxon>
        <taxon>Pseudomonadota</taxon>
        <taxon>Gammaproteobacteria</taxon>
        <taxon>Alteromonadales</taxon>
        <taxon>Alteromonadaceae</taxon>
        <taxon>Alteromonas/Salinimonas group</taxon>
        <taxon>Alteromonas</taxon>
    </lineage>
</organism>
<dbReference type="SMART" id="SM00947">
    <property type="entry name" value="Pro_CA"/>
    <property type="match status" value="1"/>
</dbReference>
<dbReference type="Pfam" id="PF00484">
    <property type="entry name" value="Pro_CA"/>
    <property type="match status" value="1"/>
</dbReference>
<evidence type="ECO:0000256" key="6">
    <source>
        <dbReference type="ARBA" id="ARBA00023239"/>
    </source>
</evidence>
<dbReference type="PANTHER" id="PTHR11002:SF76">
    <property type="entry name" value="CARBONIC ANHYDRASE"/>
    <property type="match status" value="1"/>
</dbReference>
<evidence type="ECO:0000256" key="7">
    <source>
        <dbReference type="ARBA" id="ARBA00031969"/>
    </source>
</evidence>
<evidence type="ECO:0000256" key="4">
    <source>
        <dbReference type="ARBA" id="ARBA00022723"/>
    </source>
</evidence>
<keyword evidence="6 10" id="KW-0456">Lyase</keyword>
<comment type="catalytic activity">
    <reaction evidence="8 10">
        <text>hydrogencarbonate + H(+) = CO2 + H2O</text>
        <dbReference type="Rhea" id="RHEA:10748"/>
        <dbReference type="ChEBI" id="CHEBI:15377"/>
        <dbReference type="ChEBI" id="CHEBI:15378"/>
        <dbReference type="ChEBI" id="CHEBI:16526"/>
        <dbReference type="ChEBI" id="CHEBI:17544"/>
        <dbReference type="EC" id="4.2.1.1"/>
    </reaction>
</comment>
<dbReference type="InterPro" id="IPR001765">
    <property type="entry name" value="Carbonic_anhydrase"/>
</dbReference>
<evidence type="ECO:0000256" key="2">
    <source>
        <dbReference type="ARBA" id="ARBA00012925"/>
    </source>
</evidence>
<comment type="caution">
    <text evidence="11">The sequence shown here is derived from an EMBL/GenBank/DDBJ whole genome shotgun (WGS) entry which is preliminary data.</text>
</comment>
<protein>
    <recommendedName>
        <fullName evidence="3 10">Carbonic anhydrase</fullName>
        <ecNumber evidence="2 10">4.2.1.1</ecNumber>
    </recommendedName>
    <alternativeName>
        <fullName evidence="7 10">Carbonate dehydratase</fullName>
    </alternativeName>
</protein>
<dbReference type="RefSeq" id="WP_070174506.1">
    <property type="nucleotide sequence ID" value="NZ_BMJR01000004.1"/>
</dbReference>
<dbReference type="STRING" id="1856405.BFC17_00500"/>
<gene>
    <name evidence="11" type="ORF">BFC17_00500</name>
</gene>
<feature type="binding site" evidence="9">
    <location>
        <position position="39"/>
    </location>
    <ligand>
        <name>Zn(2+)</name>
        <dbReference type="ChEBI" id="CHEBI:29105"/>
    </ligand>
</feature>
<evidence type="ECO:0000256" key="10">
    <source>
        <dbReference type="RuleBase" id="RU003956"/>
    </source>
</evidence>
<comment type="cofactor">
    <cofactor evidence="9">
        <name>Zn(2+)</name>
        <dbReference type="ChEBI" id="CHEBI:29105"/>
    </cofactor>
    <text evidence="9">Binds 1 zinc ion per subunit.</text>
</comment>
<feature type="binding site" evidence="9">
    <location>
        <position position="101"/>
    </location>
    <ligand>
        <name>Zn(2+)</name>
        <dbReference type="ChEBI" id="CHEBI:29105"/>
    </ligand>
</feature>
<name>A0A1E8FKE7_9ALTE</name>
<keyword evidence="5 9" id="KW-0862">Zinc</keyword>
<sequence length="219" mass="23690">MDHVISGVAKFQKEVFPEKKAAFKKLANGQNPEVLFITCSDSRIDPNLVTQTEPGDLFICRNAGNVVPPHSNQTGGMTASIEFAVAALGVTHIVVCGHSDCGAMKGALAPEGLTALPHVKEWLGHCRVATEVVKEKCGCDSLNKDDHLQLVTEENVVQQLQHLRTHPAVAAKIATGQVQLHGWFYNIETAEVLSYDEKTGEFVPMDSSFATEEALVANK</sequence>
<evidence type="ECO:0000256" key="9">
    <source>
        <dbReference type="PIRSR" id="PIRSR601765-1"/>
    </source>
</evidence>
<dbReference type="GO" id="GO:0004089">
    <property type="term" value="F:carbonate dehydratase activity"/>
    <property type="evidence" value="ECO:0007669"/>
    <property type="project" value="UniProtKB-UniRule"/>
</dbReference>
<feature type="binding site" evidence="9">
    <location>
        <position position="98"/>
    </location>
    <ligand>
        <name>Zn(2+)</name>
        <dbReference type="ChEBI" id="CHEBI:29105"/>
    </ligand>
</feature>
<dbReference type="GO" id="GO:0015976">
    <property type="term" value="P:carbon utilization"/>
    <property type="evidence" value="ECO:0007669"/>
    <property type="project" value="InterPro"/>
</dbReference>
<dbReference type="AlphaFoldDB" id="A0A1E8FKE7"/>
<evidence type="ECO:0000313" key="12">
    <source>
        <dbReference type="Proteomes" id="UP000176037"/>
    </source>
</evidence>
<evidence type="ECO:0000313" key="11">
    <source>
        <dbReference type="EMBL" id="OFI36395.1"/>
    </source>
</evidence>
<comment type="function">
    <text evidence="10">Reversible hydration of carbon dioxide.</text>
</comment>
<accession>A0A1E8FKE7</accession>
<evidence type="ECO:0000256" key="3">
    <source>
        <dbReference type="ARBA" id="ARBA00014628"/>
    </source>
</evidence>
<keyword evidence="12" id="KW-1185">Reference proteome</keyword>
<keyword evidence="4 9" id="KW-0479">Metal-binding</keyword>
<dbReference type="Proteomes" id="UP000176037">
    <property type="component" value="Unassembled WGS sequence"/>
</dbReference>
<dbReference type="FunFam" id="3.40.1050.10:FF:000003">
    <property type="entry name" value="Carbonic anhydrase"/>
    <property type="match status" value="1"/>
</dbReference>